<feature type="compositionally biased region" description="Basic and acidic residues" evidence="1">
    <location>
        <begin position="99"/>
        <end position="174"/>
    </location>
</feature>
<accession>A0A9P1EP40</accession>
<dbReference type="EMBL" id="CAMAPE010000390">
    <property type="protein sequence ID" value="CAH9120713.1"/>
    <property type="molecule type" value="Genomic_DNA"/>
</dbReference>
<dbReference type="Proteomes" id="UP001152484">
    <property type="component" value="Unassembled WGS sequence"/>
</dbReference>
<name>A0A9P1EP40_CUSEU</name>
<comment type="caution">
    <text evidence="2">The sequence shown here is derived from an EMBL/GenBank/DDBJ whole genome shotgun (WGS) entry which is preliminary data.</text>
</comment>
<evidence type="ECO:0000256" key="1">
    <source>
        <dbReference type="SAM" id="MobiDB-lite"/>
    </source>
</evidence>
<keyword evidence="3" id="KW-1185">Reference proteome</keyword>
<proteinExistence type="predicted"/>
<evidence type="ECO:0000313" key="3">
    <source>
        <dbReference type="Proteomes" id="UP001152484"/>
    </source>
</evidence>
<feature type="region of interest" description="Disordered" evidence="1">
    <location>
        <begin position="93"/>
        <end position="174"/>
    </location>
</feature>
<gene>
    <name evidence="2" type="ORF">CEURO_LOCUS22835</name>
</gene>
<evidence type="ECO:0008006" key="4">
    <source>
        <dbReference type="Google" id="ProtNLM"/>
    </source>
</evidence>
<dbReference type="OrthoDB" id="1938219at2759"/>
<reference evidence="2" key="1">
    <citation type="submission" date="2022-07" db="EMBL/GenBank/DDBJ databases">
        <authorList>
            <person name="Macas J."/>
            <person name="Novak P."/>
            <person name="Neumann P."/>
        </authorList>
    </citation>
    <scope>NUCLEOTIDE SEQUENCE</scope>
</reference>
<protein>
    <recommendedName>
        <fullName evidence="4">Translocon at the inner envelope membrane of chloroplasts 214</fullName>
    </recommendedName>
</protein>
<feature type="compositionally biased region" description="Basic and acidic residues" evidence="1">
    <location>
        <begin position="239"/>
        <end position="262"/>
    </location>
</feature>
<sequence>MEEILKIEQIFKNEKDPFALLIQKNTEMNRLHSRNSLLDWMGLNEEILDRPLTAEELLVFPEFVWFVNLYKLKPWIIPSESLISNLNLNEMTSQKTGKTQKDKKDKTESKKKDKAEGQTKSEPEGQTKGETQGETKGKPEGETKGKPEGETKGKPEGETKGETEGETEGEKKSQTEIELELFMKNYLFFQFREDFTLNQGLFQDLQIYCLLLRMINRKKMMLSWILREKLNLGLMPQMDQKESVPDSKRNVPDSKESVPDSKESVPEFLKKTGFLVDPPSLSIKPNGEFLMYETIVISLVHKSKQILNKEDVKQRIIRARENNNCDPLLIENILSSRRRRELRTLICFNSHKWNGVDANSLVSNKNKVWEESNPGPKDQNKLIEFFLWPNYRLEDLACMNRYWFYTNNGSRFSMLRIHMYLPLNLNWWKFN</sequence>
<feature type="region of interest" description="Disordered" evidence="1">
    <location>
        <begin position="237"/>
        <end position="262"/>
    </location>
</feature>
<dbReference type="AlphaFoldDB" id="A0A9P1EP40"/>
<evidence type="ECO:0000313" key="2">
    <source>
        <dbReference type="EMBL" id="CAH9120713.1"/>
    </source>
</evidence>
<organism evidence="2 3">
    <name type="scientific">Cuscuta europaea</name>
    <name type="common">European dodder</name>
    <dbReference type="NCBI Taxonomy" id="41803"/>
    <lineage>
        <taxon>Eukaryota</taxon>
        <taxon>Viridiplantae</taxon>
        <taxon>Streptophyta</taxon>
        <taxon>Embryophyta</taxon>
        <taxon>Tracheophyta</taxon>
        <taxon>Spermatophyta</taxon>
        <taxon>Magnoliopsida</taxon>
        <taxon>eudicotyledons</taxon>
        <taxon>Gunneridae</taxon>
        <taxon>Pentapetalae</taxon>
        <taxon>asterids</taxon>
        <taxon>lamiids</taxon>
        <taxon>Solanales</taxon>
        <taxon>Convolvulaceae</taxon>
        <taxon>Cuscuteae</taxon>
        <taxon>Cuscuta</taxon>
        <taxon>Cuscuta subgen. Cuscuta</taxon>
    </lineage>
</organism>